<dbReference type="Pfam" id="PF00144">
    <property type="entry name" value="Beta-lactamase"/>
    <property type="match status" value="1"/>
</dbReference>
<feature type="domain" description="Beta-lactamase-related" evidence="2">
    <location>
        <begin position="32"/>
        <end position="378"/>
    </location>
</feature>
<name>A0A0B6ZZJ4_9EUPU</name>
<dbReference type="AlphaFoldDB" id="A0A0B6ZZJ4"/>
<feature type="signal peptide" evidence="1">
    <location>
        <begin position="1"/>
        <end position="21"/>
    </location>
</feature>
<feature type="chain" id="PRO_5002127254" description="Beta-lactamase-related domain-containing protein" evidence="1">
    <location>
        <begin position="22"/>
        <end position="577"/>
    </location>
</feature>
<dbReference type="PANTHER" id="PTHR46825">
    <property type="entry name" value="D-ALANYL-D-ALANINE-CARBOXYPEPTIDASE/ENDOPEPTIDASE AMPH"/>
    <property type="match status" value="1"/>
</dbReference>
<evidence type="ECO:0000259" key="2">
    <source>
        <dbReference type="Pfam" id="PF00144"/>
    </source>
</evidence>
<dbReference type="PANTHER" id="PTHR46825:SF15">
    <property type="entry name" value="BETA-LACTAMASE-RELATED DOMAIN-CONTAINING PROTEIN"/>
    <property type="match status" value="1"/>
</dbReference>
<gene>
    <name evidence="3" type="primary">ORF89472</name>
</gene>
<dbReference type="Gene3D" id="2.40.128.600">
    <property type="match status" value="1"/>
</dbReference>
<dbReference type="SUPFAM" id="SSF56601">
    <property type="entry name" value="beta-lactamase/transpeptidase-like"/>
    <property type="match status" value="1"/>
</dbReference>
<dbReference type="InterPro" id="IPR001466">
    <property type="entry name" value="Beta-lactam-related"/>
</dbReference>
<evidence type="ECO:0000313" key="3">
    <source>
        <dbReference type="EMBL" id="CEK74059.1"/>
    </source>
</evidence>
<keyword evidence="1" id="KW-0732">Signal</keyword>
<dbReference type="Gene3D" id="3.40.710.10">
    <property type="entry name" value="DD-peptidase/beta-lactamase superfamily"/>
    <property type="match status" value="1"/>
</dbReference>
<protein>
    <recommendedName>
        <fullName evidence="2">Beta-lactamase-related domain-containing protein</fullName>
    </recommendedName>
</protein>
<dbReference type="EMBL" id="HACG01027194">
    <property type="protein sequence ID" value="CEK74059.1"/>
    <property type="molecule type" value="Transcribed_RNA"/>
</dbReference>
<dbReference type="InterPro" id="IPR012338">
    <property type="entry name" value="Beta-lactam/transpept-like"/>
</dbReference>
<proteinExistence type="predicted"/>
<dbReference type="InterPro" id="IPR050491">
    <property type="entry name" value="AmpC-like"/>
</dbReference>
<sequence>MDYTSATLALMAILVATPVIAQDSFQNKKYELDRIVTEIMRCADIHSLSLAIVSLDKSFLHVKGYGTYESSGKRQLDHTSTFCIGGATQAFTAVLLARLLEHNQNVTWNTPIQDILGRRIVLPEYYMSQHLNLKDILAMRSGLAGMDIVPVAKPYSAEKLVSNLRYTPRVAGFRDKFVYNEVLFSLINDVVKVLGGGSWHDLIKEHILTPLNMTSTIVLGPQYPTDRNFVKGHVYYNKTSFTLEKDNYSGLELVASAASLCTTAEDMYKWLLFLLNNGQTDNKVLIRKDALEATYMAIQSRGLDGDPVTQGYRQPQIPVSYSRDYNSLGWINGYYRGYSFVSQDGSIPGYQSLTTVLPSSKLAVYIAFTGDPDGKRFAAKVLLNILGIDTFLESKSFFNLSSACSVLDRLYMTTLKRDDRFKDIRRTGNSPPQALEDYAGLFKNYAYGDVHVKFNDTGDNALTLQYGIALYRLEPTNKENTFQLFVQGRILNYITNAEWYKDNQRTFAEFSSDSENDDQKFNTVAIHGFDKHHVPEFKINARPPHYDDSADYSRCSASILVAWQWSILFLCSLVCIR</sequence>
<accession>A0A0B6ZZJ4</accession>
<evidence type="ECO:0000256" key="1">
    <source>
        <dbReference type="SAM" id="SignalP"/>
    </source>
</evidence>
<reference evidence="3" key="1">
    <citation type="submission" date="2014-12" db="EMBL/GenBank/DDBJ databases">
        <title>Insight into the proteome of Arion vulgaris.</title>
        <authorList>
            <person name="Aradska J."/>
            <person name="Bulat T."/>
            <person name="Smidak R."/>
            <person name="Sarate P."/>
            <person name="Gangsoo J."/>
            <person name="Sialana F."/>
            <person name="Bilban M."/>
            <person name="Lubec G."/>
        </authorList>
    </citation>
    <scope>NUCLEOTIDE SEQUENCE</scope>
    <source>
        <tissue evidence="3">Skin</tissue>
    </source>
</reference>
<organism evidence="3">
    <name type="scientific">Arion vulgaris</name>
    <dbReference type="NCBI Taxonomy" id="1028688"/>
    <lineage>
        <taxon>Eukaryota</taxon>
        <taxon>Metazoa</taxon>
        <taxon>Spiralia</taxon>
        <taxon>Lophotrochozoa</taxon>
        <taxon>Mollusca</taxon>
        <taxon>Gastropoda</taxon>
        <taxon>Heterobranchia</taxon>
        <taxon>Euthyneura</taxon>
        <taxon>Panpulmonata</taxon>
        <taxon>Eupulmonata</taxon>
        <taxon>Stylommatophora</taxon>
        <taxon>Helicina</taxon>
        <taxon>Arionoidea</taxon>
        <taxon>Arionidae</taxon>
        <taxon>Arion</taxon>
    </lineage>
</organism>